<organism evidence="1">
    <name type="scientific">Anopheles sinensis</name>
    <name type="common">Mosquito</name>
    <dbReference type="NCBI Taxonomy" id="74873"/>
    <lineage>
        <taxon>Eukaryota</taxon>
        <taxon>Metazoa</taxon>
        <taxon>Ecdysozoa</taxon>
        <taxon>Arthropoda</taxon>
        <taxon>Hexapoda</taxon>
        <taxon>Insecta</taxon>
        <taxon>Pterygota</taxon>
        <taxon>Neoptera</taxon>
        <taxon>Endopterygota</taxon>
        <taxon>Diptera</taxon>
        <taxon>Nematocera</taxon>
        <taxon>Culicoidea</taxon>
        <taxon>Culicidae</taxon>
        <taxon>Anophelinae</taxon>
        <taxon>Anopheles</taxon>
    </lineage>
</organism>
<evidence type="ECO:0000313" key="3">
    <source>
        <dbReference type="Proteomes" id="UP000030765"/>
    </source>
</evidence>
<proteinExistence type="predicted"/>
<dbReference type="EMBL" id="ATLV01014841">
    <property type="status" value="NOT_ANNOTATED_CDS"/>
    <property type="molecule type" value="Genomic_DNA"/>
</dbReference>
<reference evidence="1 3" key="1">
    <citation type="journal article" date="2014" name="BMC Genomics">
        <title>Genome sequence of Anopheles sinensis provides insight into genetics basis of mosquito competence for malaria parasites.</title>
        <authorList>
            <person name="Zhou D."/>
            <person name="Zhang D."/>
            <person name="Ding G."/>
            <person name="Shi L."/>
            <person name="Hou Q."/>
            <person name="Ye Y."/>
            <person name="Xu Y."/>
            <person name="Zhou H."/>
            <person name="Xiong C."/>
            <person name="Li S."/>
            <person name="Yu J."/>
            <person name="Hong S."/>
            <person name="Yu X."/>
            <person name="Zou P."/>
            <person name="Chen C."/>
            <person name="Chang X."/>
            <person name="Wang W."/>
            <person name="Lv Y."/>
            <person name="Sun Y."/>
            <person name="Ma L."/>
            <person name="Shen B."/>
            <person name="Zhu C."/>
        </authorList>
    </citation>
    <scope>NUCLEOTIDE SEQUENCE [LARGE SCALE GENOMIC DNA]</scope>
</reference>
<evidence type="ECO:0000313" key="1">
    <source>
        <dbReference type="EMBL" id="KFB39604.1"/>
    </source>
</evidence>
<dbReference type="EnsemblMetazoa" id="ASIC007043-RA">
    <property type="protein sequence ID" value="ASIC007043-PA"/>
    <property type="gene ID" value="ASIC007043"/>
</dbReference>
<name>A0A084VNR0_ANOSI</name>
<accession>A0A084VNR0</accession>
<dbReference type="EMBL" id="KE524991">
    <property type="protein sequence ID" value="KFB39604.1"/>
    <property type="molecule type" value="Genomic_DNA"/>
</dbReference>
<reference evidence="2" key="2">
    <citation type="submission" date="2020-05" db="UniProtKB">
        <authorList>
            <consortium name="EnsemblMetazoa"/>
        </authorList>
    </citation>
    <scope>IDENTIFICATION</scope>
</reference>
<protein>
    <submittedName>
        <fullName evidence="1 2">Uncharacterized protein</fullName>
    </submittedName>
</protein>
<dbReference type="Proteomes" id="UP000030765">
    <property type="component" value="Unassembled WGS sequence"/>
</dbReference>
<sequence length="113" mass="12791">MSIYFSINRFTPVVGHRDPRLLRFALDPDRFSSPHARESDLLRDPKIYRTSKTVPPKRLGAWPSVDGALGSLQQHHPAGSGGPLLDAGAFFKTRLSVRNRLADIYPMRNFEPY</sequence>
<keyword evidence="3" id="KW-1185">Reference proteome</keyword>
<dbReference type="AlphaFoldDB" id="A0A084VNR0"/>
<evidence type="ECO:0000313" key="2">
    <source>
        <dbReference type="EnsemblMetazoa" id="ASIC007043-PA"/>
    </source>
</evidence>
<dbReference type="VEuPathDB" id="VectorBase:ASIC007043"/>
<gene>
    <name evidence="1" type="ORF">ZHAS_00007043</name>
</gene>